<protein>
    <submittedName>
        <fullName evidence="2">Uncharacterized protein</fullName>
    </submittedName>
</protein>
<name>A0A371R094_9CREN</name>
<sequence>MRPLHAVFLPLETRRLVDAYGPCNEAFWKAFDEVADPYDYSLLGDVALTVIPVGRIAGFFGKLLGVGKAAERAEGLISALKTVYYALGSSKWARAVGTGVGFVLRDAFIAEDLRQILEPEAAEEVFSAFGVDLAEVERFHAGVLTRSSCSHAGRYYAAVYVSWAQRVSAVVDLASNLYAKVSRDALEKFGNAFVKVAEGAKLFSHVTHAGYVAARAWGPHEIDEDTWAKAFTKLARALTGRDDVAAVVATTPNGIVTSDRQLHIILGLDKKKGVNYFNPGRAGRSVSVGGLDVFYEEGGEEAGGFYLAWYEKRKLVRWTSPEFFEVLQQNGLAWVLRSKFEMRSVRGVRYVCFNYEVEYDDALFGAFASLATISQWHQKLAALPLFWLLGPRIDVVQAAYEVDMAPKDVAVKELEGPVGMLGLVGYWEKTSYYLRDMPGVYVHLRGWRTGGAAPDGLALANWNGWRVVWAEVARKIDETVNKFKSNAAKLQEAGILAGGSFTPYGFALAAFRVDAMSGVTAGGNAFGSSPVSDKVLAHPQAKSRLVEWADAMDRHKVAPLLAVYEGDGPSFKVRGVLFEQLVDFDDPEVRAALYNCFNK</sequence>
<dbReference type="EMBL" id="NMUE01000030">
    <property type="protein sequence ID" value="RFA94892.1"/>
    <property type="molecule type" value="Genomic_DNA"/>
</dbReference>
<comment type="caution">
    <text evidence="2">The sequence shown here is derived from an EMBL/GenBank/DDBJ whole genome shotgun (WGS) entry which is preliminary data.</text>
</comment>
<accession>A0A371R094</accession>
<dbReference type="Proteomes" id="UP000257123">
    <property type="component" value="Unassembled WGS sequence"/>
</dbReference>
<dbReference type="Proteomes" id="UP000256877">
    <property type="component" value="Unassembled WGS sequence"/>
</dbReference>
<proteinExistence type="predicted"/>
<reference evidence="3 4" key="1">
    <citation type="submission" date="2017-07" db="EMBL/GenBank/DDBJ databases">
        <title>Draft genome sequence of aerobic hyperthermophilic archaea, Pyrobaculum aerophilum YKB31 and YKB32.</title>
        <authorList>
            <person name="Mochizuki T."/>
            <person name="Berliner A.J."/>
            <person name="Yoshida-Takashima Y."/>
            <person name="Takaki Y."/>
            <person name="Nunoura T."/>
            <person name="Takai K."/>
        </authorList>
    </citation>
    <scope>NUCLEOTIDE SEQUENCE [LARGE SCALE GENOMIC DNA]</scope>
    <source>
        <strain evidence="1 4">YKB31</strain>
        <strain evidence="2 3">YKB32</strain>
    </source>
</reference>
<evidence type="ECO:0000313" key="2">
    <source>
        <dbReference type="EMBL" id="RFA96720.1"/>
    </source>
</evidence>
<organism evidence="2 3">
    <name type="scientific">Pyrobaculum aerophilum</name>
    <dbReference type="NCBI Taxonomy" id="13773"/>
    <lineage>
        <taxon>Archaea</taxon>
        <taxon>Thermoproteota</taxon>
        <taxon>Thermoprotei</taxon>
        <taxon>Thermoproteales</taxon>
        <taxon>Thermoproteaceae</taxon>
        <taxon>Pyrobaculum</taxon>
    </lineage>
</organism>
<evidence type="ECO:0000313" key="3">
    <source>
        <dbReference type="Proteomes" id="UP000256877"/>
    </source>
</evidence>
<dbReference type="AlphaFoldDB" id="A0A371R094"/>
<dbReference type="EMBL" id="NMUF01000036">
    <property type="protein sequence ID" value="RFA96720.1"/>
    <property type="molecule type" value="Genomic_DNA"/>
</dbReference>
<gene>
    <name evidence="1" type="ORF">CGL51_08980</name>
    <name evidence="2" type="ORF">CGL52_10705</name>
</gene>
<evidence type="ECO:0000313" key="4">
    <source>
        <dbReference type="Proteomes" id="UP000257123"/>
    </source>
</evidence>
<evidence type="ECO:0000313" key="1">
    <source>
        <dbReference type="EMBL" id="RFA94892.1"/>
    </source>
</evidence>